<keyword evidence="1" id="KW-1133">Transmembrane helix</keyword>
<sequence>MDEMKWVLLAILVFTVLAFIILITRVKINFDYFHDNDDDHLLVTVKAWGGLLKYKMDVPVIKVDDNSPAIVAKKKTKTGPQETLKKEETTQIDNKDILNSIHDFREILTHIVGLHKIIREFLKKVTICNITWHTMVGVGDAAATAVITGALWAAKGGVIGMLSQYMKLTERPIVTITPSFQQPISSTSFTCILQIRVGHAILAGIKLVKYWKGGWPHFKLKPRSAISSENSNSVKK</sequence>
<accession>A0ABU0FUJ8</accession>
<evidence type="ECO:0008006" key="4">
    <source>
        <dbReference type="Google" id="ProtNLM"/>
    </source>
</evidence>
<comment type="caution">
    <text evidence="2">The sequence shown here is derived from an EMBL/GenBank/DDBJ whole genome shotgun (WGS) entry which is preliminary data.</text>
</comment>
<dbReference type="Pfam" id="PF11167">
    <property type="entry name" value="DUF2953"/>
    <property type="match status" value="1"/>
</dbReference>
<evidence type="ECO:0000313" key="2">
    <source>
        <dbReference type="EMBL" id="MDQ0413007.1"/>
    </source>
</evidence>
<gene>
    <name evidence="2" type="ORF">J2S25_001189</name>
</gene>
<evidence type="ECO:0000313" key="3">
    <source>
        <dbReference type="Proteomes" id="UP001242313"/>
    </source>
</evidence>
<keyword evidence="1" id="KW-0812">Transmembrane</keyword>
<evidence type="ECO:0000256" key="1">
    <source>
        <dbReference type="SAM" id="Phobius"/>
    </source>
</evidence>
<organism evidence="2 3">
    <name type="scientific">Mesobacillus stamsii</name>
    <dbReference type="NCBI Taxonomy" id="225347"/>
    <lineage>
        <taxon>Bacteria</taxon>
        <taxon>Bacillati</taxon>
        <taxon>Bacillota</taxon>
        <taxon>Bacilli</taxon>
        <taxon>Bacillales</taxon>
        <taxon>Bacillaceae</taxon>
        <taxon>Mesobacillus</taxon>
    </lineage>
</organism>
<feature type="transmembrane region" description="Helical" evidence="1">
    <location>
        <begin position="6"/>
        <end position="24"/>
    </location>
</feature>
<dbReference type="InterPro" id="IPR021338">
    <property type="entry name" value="DUF2953"/>
</dbReference>
<keyword evidence="1" id="KW-0472">Membrane</keyword>
<keyword evidence="3" id="KW-1185">Reference proteome</keyword>
<name>A0ABU0FUJ8_9BACI</name>
<dbReference type="EMBL" id="JAUSUN010000005">
    <property type="protein sequence ID" value="MDQ0413007.1"/>
    <property type="molecule type" value="Genomic_DNA"/>
</dbReference>
<proteinExistence type="predicted"/>
<protein>
    <recommendedName>
        <fullName evidence="4">DUF2953 domain-containing protein</fullName>
    </recommendedName>
</protein>
<dbReference type="Proteomes" id="UP001242313">
    <property type="component" value="Unassembled WGS sequence"/>
</dbReference>
<reference evidence="2 3" key="1">
    <citation type="submission" date="2023-07" db="EMBL/GenBank/DDBJ databases">
        <title>Genomic Encyclopedia of Type Strains, Phase IV (KMG-IV): sequencing the most valuable type-strain genomes for metagenomic binning, comparative biology and taxonomic classification.</title>
        <authorList>
            <person name="Goeker M."/>
        </authorList>
    </citation>
    <scope>NUCLEOTIDE SEQUENCE [LARGE SCALE GENOMIC DNA]</scope>
    <source>
        <strain evidence="2 3">DSM 19598</strain>
    </source>
</reference>